<proteinExistence type="predicted"/>
<evidence type="ECO:0000259" key="2">
    <source>
        <dbReference type="Pfam" id="PF13490"/>
    </source>
</evidence>
<feature type="transmembrane region" description="Helical" evidence="1">
    <location>
        <begin position="166"/>
        <end position="186"/>
    </location>
</feature>
<sequence>MQEFNEDYLQEYLDGTLDEDSRRAVEAHLATSPAARAQLAEMETLFAGLEALPEMPLAVDLSAGVVTRIRQETPALSRVEVAVSTSLPRWLWLLLLSQIVGAVFLLGNRWSLLLDGLVNGRQLAADWLSSIQLPSLTLIAQLWANFTELLQTPTLPNLSIDLPTSQWGLLLALALIIWLAGNQLLFTDSAEG</sequence>
<name>A0A3B0V368_9ZZZZ</name>
<reference evidence="3" key="1">
    <citation type="submission" date="2018-06" db="EMBL/GenBank/DDBJ databases">
        <authorList>
            <person name="Zhirakovskaya E."/>
        </authorList>
    </citation>
    <scope>NUCLEOTIDE SEQUENCE</scope>
</reference>
<dbReference type="Gene3D" id="1.10.10.1320">
    <property type="entry name" value="Anti-sigma factor, zinc-finger domain"/>
    <property type="match status" value="1"/>
</dbReference>
<dbReference type="EMBL" id="UOEU01000665">
    <property type="protein sequence ID" value="VAW37431.1"/>
    <property type="molecule type" value="Genomic_DNA"/>
</dbReference>
<keyword evidence="1" id="KW-0472">Membrane</keyword>
<accession>A0A3B0V368</accession>
<dbReference type="Pfam" id="PF13490">
    <property type="entry name" value="zf-HC2"/>
    <property type="match status" value="1"/>
</dbReference>
<keyword evidence="1" id="KW-1133">Transmembrane helix</keyword>
<feature type="domain" description="Putative zinc-finger" evidence="2">
    <location>
        <begin position="7"/>
        <end position="34"/>
    </location>
</feature>
<gene>
    <name evidence="3" type="ORF">MNBD_CHLOROFLEXI01-3351</name>
</gene>
<feature type="transmembrane region" description="Helical" evidence="1">
    <location>
        <begin position="90"/>
        <end position="107"/>
    </location>
</feature>
<evidence type="ECO:0000256" key="1">
    <source>
        <dbReference type="SAM" id="Phobius"/>
    </source>
</evidence>
<dbReference type="InterPro" id="IPR027383">
    <property type="entry name" value="Znf_put"/>
</dbReference>
<protein>
    <recommendedName>
        <fullName evidence="2">Putative zinc-finger domain-containing protein</fullName>
    </recommendedName>
</protein>
<dbReference type="AlphaFoldDB" id="A0A3B0V368"/>
<organism evidence="3">
    <name type="scientific">hydrothermal vent metagenome</name>
    <dbReference type="NCBI Taxonomy" id="652676"/>
    <lineage>
        <taxon>unclassified sequences</taxon>
        <taxon>metagenomes</taxon>
        <taxon>ecological metagenomes</taxon>
    </lineage>
</organism>
<keyword evidence="1" id="KW-0812">Transmembrane</keyword>
<dbReference type="InterPro" id="IPR041916">
    <property type="entry name" value="Anti_sigma_zinc_sf"/>
</dbReference>
<evidence type="ECO:0000313" key="3">
    <source>
        <dbReference type="EMBL" id="VAW37431.1"/>
    </source>
</evidence>